<gene>
    <name evidence="2" type="ORF">JOF47_003364</name>
</gene>
<dbReference type="RefSeq" id="WP_245356403.1">
    <property type="nucleotide sequence ID" value="NZ_BAAAJY010000001.1"/>
</dbReference>
<feature type="domain" description="N-acetyltransferase" evidence="1">
    <location>
        <begin position="21"/>
        <end position="216"/>
    </location>
</feature>
<dbReference type="PROSITE" id="PS51186">
    <property type="entry name" value="GNAT"/>
    <property type="match status" value="1"/>
</dbReference>
<dbReference type="InterPro" id="IPR016181">
    <property type="entry name" value="Acyl_CoA_acyltransferase"/>
</dbReference>
<keyword evidence="3" id="KW-1185">Reference proteome</keyword>
<dbReference type="Gene3D" id="3.40.630.30">
    <property type="match status" value="1"/>
</dbReference>
<dbReference type="EMBL" id="JAGIOF010000001">
    <property type="protein sequence ID" value="MBP2387853.1"/>
    <property type="molecule type" value="Genomic_DNA"/>
</dbReference>
<evidence type="ECO:0000313" key="3">
    <source>
        <dbReference type="Proteomes" id="UP001296993"/>
    </source>
</evidence>
<evidence type="ECO:0000259" key="1">
    <source>
        <dbReference type="PROSITE" id="PS51186"/>
    </source>
</evidence>
<accession>A0ABS4XHA5</accession>
<dbReference type="Pfam" id="PF00583">
    <property type="entry name" value="Acetyltransf_1"/>
    <property type="match status" value="1"/>
</dbReference>
<proteinExistence type="predicted"/>
<dbReference type="InterPro" id="IPR000182">
    <property type="entry name" value="GNAT_dom"/>
</dbReference>
<comment type="caution">
    <text evidence="2">The sequence shown here is derived from an EMBL/GenBank/DDBJ whole genome shotgun (WGS) entry which is preliminary data.</text>
</comment>
<dbReference type="Proteomes" id="UP001296993">
    <property type="component" value="Unassembled WGS sequence"/>
</dbReference>
<reference evidence="2 3" key="1">
    <citation type="submission" date="2021-03" db="EMBL/GenBank/DDBJ databases">
        <title>Sequencing the genomes of 1000 actinobacteria strains.</title>
        <authorList>
            <person name="Klenk H.-P."/>
        </authorList>
    </citation>
    <scope>NUCLEOTIDE SEQUENCE [LARGE SCALE GENOMIC DNA]</scope>
    <source>
        <strain evidence="2 3">DSM 15797</strain>
    </source>
</reference>
<dbReference type="CDD" id="cd04301">
    <property type="entry name" value="NAT_SF"/>
    <property type="match status" value="1"/>
</dbReference>
<sequence length="225" mass="24510">MKQNMETTGEVAAASDPAVVPVIIPANEASWADIQKVFGTRGTPTTCQCQWFQNPGLSFDELSVEELADRLKTQTACGNASAAKTSGLIAYLGDEAVGWCAVEPRTTYPRLLGSKVPWSGRNEDREDPNVWSLVCFVTRTGYRRRGVSRALAAAAVEFARQRGARALEGYPMVLPPGKKAVWGEMYVGSRSIFVDAGFTEVSHPTPRRAVMRIDFPTQKQPATAL</sequence>
<organism evidence="2 3">
    <name type="scientific">Paeniglutamicibacter kerguelensis</name>
    <dbReference type="NCBI Taxonomy" id="254788"/>
    <lineage>
        <taxon>Bacteria</taxon>
        <taxon>Bacillati</taxon>
        <taxon>Actinomycetota</taxon>
        <taxon>Actinomycetes</taxon>
        <taxon>Micrococcales</taxon>
        <taxon>Micrococcaceae</taxon>
        <taxon>Paeniglutamicibacter</taxon>
    </lineage>
</organism>
<dbReference type="SUPFAM" id="SSF55729">
    <property type="entry name" value="Acyl-CoA N-acyltransferases (Nat)"/>
    <property type="match status" value="1"/>
</dbReference>
<name>A0ABS4XHA5_9MICC</name>
<protein>
    <submittedName>
        <fullName evidence="2">GNAT superfamily N-acetyltransferase</fullName>
    </submittedName>
</protein>
<evidence type="ECO:0000313" key="2">
    <source>
        <dbReference type="EMBL" id="MBP2387853.1"/>
    </source>
</evidence>